<sequence>MNVRRIGSRSLFLVLALVVSTGLATGPASAGETPATQENGHARVLGPDGYKSLKLGMSEQDAVATGLLTGGENHGECSYYHFVPGEGTMPRSSGIFISETDGVYVIGGTSKMRTPELIRRGHSFQRLLAAYPYLEQDSVFDFLYTTPVPGNPEAGYRFVVHGGEVQDFALELLGKGC</sequence>
<dbReference type="Proteomes" id="UP000320876">
    <property type="component" value="Unassembled WGS sequence"/>
</dbReference>
<organism evidence="2 3">
    <name type="scientific">Amycolatopsis cihanbeyliensis</name>
    <dbReference type="NCBI Taxonomy" id="1128664"/>
    <lineage>
        <taxon>Bacteria</taxon>
        <taxon>Bacillati</taxon>
        <taxon>Actinomycetota</taxon>
        <taxon>Actinomycetes</taxon>
        <taxon>Pseudonocardiales</taxon>
        <taxon>Pseudonocardiaceae</taxon>
        <taxon>Amycolatopsis</taxon>
    </lineage>
</organism>
<dbReference type="OrthoDB" id="4555541at2"/>
<dbReference type="AlphaFoldDB" id="A0A542DEA4"/>
<name>A0A542DEA4_AMYCI</name>
<proteinExistence type="predicted"/>
<feature type="signal peptide" evidence="1">
    <location>
        <begin position="1"/>
        <end position="30"/>
    </location>
</feature>
<comment type="caution">
    <text evidence="2">The sequence shown here is derived from an EMBL/GenBank/DDBJ whole genome shotgun (WGS) entry which is preliminary data.</text>
</comment>
<keyword evidence="1" id="KW-0732">Signal</keyword>
<dbReference type="RefSeq" id="WP_141996212.1">
    <property type="nucleotide sequence ID" value="NZ_VFML01000001.1"/>
</dbReference>
<protein>
    <submittedName>
        <fullName evidence="2">Uncharacterized protein</fullName>
    </submittedName>
</protein>
<gene>
    <name evidence="2" type="ORF">FB471_1078</name>
</gene>
<reference evidence="2 3" key="1">
    <citation type="submission" date="2019-06" db="EMBL/GenBank/DDBJ databases">
        <title>Sequencing the genomes of 1000 actinobacteria strains.</title>
        <authorList>
            <person name="Klenk H.-P."/>
        </authorList>
    </citation>
    <scope>NUCLEOTIDE SEQUENCE [LARGE SCALE GENOMIC DNA]</scope>
    <source>
        <strain evidence="2 3">DSM 45679</strain>
    </source>
</reference>
<evidence type="ECO:0000313" key="3">
    <source>
        <dbReference type="Proteomes" id="UP000320876"/>
    </source>
</evidence>
<keyword evidence="3" id="KW-1185">Reference proteome</keyword>
<feature type="chain" id="PRO_5022079174" evidence="1">
    <location>
        <begin position="31"/>
        <end position="177"/>
    </location>
</feature>
<evidence type="ECO:0000313" key="2">
    <source>
        <dbReference type="EMBL" id="TQJ01400.1"/>
    </source>
</evidence>
<accession>A0A542DEA4</accession>
<evidence type="ECO:0000256" key="1">
    <source>
        <dbReference type="SAM" id="SignalP"/>
    </source>
</evidence>
<dbReference type="EMBL" id="VFML01000001">
    <property type="protein sequence ID" value="TQJ01400.1"/>
    <property type="molecule type" value="Genomic_DNA"/>
</dbReference>